<sequence>MRTTWADRLKAFFAKDGCSYWFEHFTDEEKELRRMNSWQLARVIHEETVRSQNPEKRIVAEHMLQVRVAKIQNRATYVSVVVGFIGILVGAALSAMLQ</sequence>
<reference evidence="2 3" key="1">
    <citation type="submission" date="2023-10" db="EMBL/GenBank/DDBJ databases">
        <title>Characteristics and mechanism of a salt-tolerant marine origin heterotrophic nitrifying- aerobic denitrifying bacteria Marinobacter xestospongiae HN1.</title>
        <authorList>
            <person name="Qi R."/>
        </authorList>
    </citation>
    <scope>NUCLEOTIDE SEQUENCE [LARGE SCALE GENOMIC DNA]</scope>
    <source>
        <strain evidence="2 3">HN1</strain>
    </source>
</reference>
<dbReference type="Proteomes" id="UP001269819">
    <property type="component" value="Unassembled WGS sequence"/>
</dbReference>
<comment type="caution">
    <text evidence="2">The sequence shown here is derived from an EMBL/GenBank/DDBJ whole genome shotgun (WGS) entry which is preliminary data.</text>
</comment>
<evidence type="ECO:0000313" key="3">
    <source>
        <dbReference type="Proteomes" id="UP001269819"/>
    </source>
</evidence>
<name>A0ABU3W3D8_9GAMM</name>
<keyword evidence="1" id="KW-1133">Transmembrane helix</keyword>
<keyword evidence="1" id="KW-0472">Membrane</keyword>
<organism evidence="2 3">
    <name type="scientific">Marinobacter xestospongiae</name>
    <dbReference type="NCBI Taxonomy" id="994319"/>
    <lineage>
        <taxon>Bacteria</taxon>
        <taxon>Pseudomonadati</taxon>
        <taxon>Pseudomonadota</taxon>
        <taxon>Gammaproteobacteria</taxon>
        <taxon>Pseudomonadales</taxon>
        <taxon>Marinobacteraceae</taxon>
        <taxon>Marinobacter</taxon>
    </lineage>
</organism>
<dbReference type="EMBL" id="JAWIIJ010000025">
    <property type="protein sequence ID" value="MDV2081064.1"/>
    <property type="molecule type" value="Genomic_DNA"/>
</dbReference>
<keyword evidence="3" id="KW-1185">Reference proteome</keyword>
<gene>
    <name evidence="2" type="ORF">RYS15_20430</name>
</gene>
<accession>A0ABU3W3D8</accession>
<evidence type="ECO:0000256" key="1">
    <source>
        <dbReference type="SAM" id="Phobius"/>
    </source>
</evidence>
<evidence type="ECO:0000313" key="2">
    <source>
        <dbReference type="EMBL" id="MDV2081064.1"/>
    </source>
</evidence>
<feature type="transmembrane region" description="Helical" evidence="1">
    <location>
        <begin position="75"/>
        <end position="97"/>
    </location>
</feature>
<protein>
    <submittedName>
        <fullName evidence="2">Uncharacterized protein</fullName>
    </submittedName>
</protein>
<dbReference type="RefSeq" id="WP_316975359.1">
    <property type="nucleotide sequence ID" value="NZ_JAWIIJ010000025.1"/>
</dbReference>
<proteinExistence type="predicted"/>
<keyword evidence="1" id="KW-0812">Transmembrane</keyword>